<dbReference type="AlphaFoldDB" id="A0A8S0PWL8"/>
<dbReference type="EMBL" id="CACTIH010000203">
    <property type="protein sequence ID" value="CAA2956947.1"/>
    <property type="molecule type" value="Genomic_DNA"/>
</dbReference>
<evidence type="ECO:0000313" key="2">
    <source>
        <dbReference type="EMBL" id="CAA2956947.1"/>
    </source>
</evidence>
<evidence type="ECO:0000256" key="1">
    <source>
        <dbReference type="SAM" id="MobiDB-lite"/>
    </source>
</evidence>
<comment type="caution">
    <text evidence="2">The sequence shown here is derived from an EMBL/GenBank/DDBJ whole genome shotgun (WGS) entry which is preliminary data.</text>
</comment>
<organism evidence="2 3">
    <name type="scientific">Olea europaea subsp. europaea</name>
    <dbReference type="NCBI Taxonomy" id="158383"/>
    <lineage>
        <taxon>Eukaryota</taxon>
        <taxon>Viridiplantae</taxon>
        <taxon>Streptophyta</taxon>
        <taxon>Embryophyta</taxon>
        <taxon>Tracheophyta</taxon>
        <taxon>Spermatophyta</taxon>
        <taxon>Magnoliopsida</taxon>
        <taxon>eudicotyledons</taxon>
        <taxon>Gunneridae</taxon>
        <taxon>Pentapetalae</taxon>
        <taxon>asterids</taxon>
        <taxon>lamiids</taxon>
        <taxon>Lamiales</taxon>
        <taxon>Oleaceae</taxon>
        <taxon>Oleeae</taxon>
        <taxon>Olea</taxon>
    </lineage>
</organism>
<accession>A0A8S0PWL8</accession>
<dbReference type="PANTHER" id="PTHR48449">
    <property type="entry name" value="DUF1985 DOMAIN-CONTAINING PROTEIN"/>
    <property type="match status" value="1"/>
</dbReference>
<evidence type="ECO:0000313" key="3">
    <source>
        <dbReference type="Proteomes" id="UP000594638"/>
    </source>
</evidence>
<dbReference type="OrthoDB" id="1301943at2759"/>
<protein>
    <submittedName>
        <fullName evidence="2">Uncharacterized protein</fullName>
    </submittedName>
</protein>
<gene>
    <name evidence="2" type="ORF">OLEA9_A095721</name>
</gene>
<name>A0A8S0PWL8_OLEEU</name>
<dbReference type="PANTHER" id="PTHR48449:SF1">
    <property type="entry name" value="DUF1985 DOMAIN-CONTAINING PROTEIN"/>
    <property type="match status" value="1"/>
</dbReference>
<feature type="region of interest" description="Disordered" evidence="1">
    <location>
        <begin position="381"/>
        <end position="401"/>
    </location>
</feature>
<sequence>MEFKFRIPEDARLRAHNLKYVKIVMDHFDERQREDFRNSSLSYLAQVPDIQFSAQLIQHLLFRTVRTDKEYALVTGLRCGAFPEGATFDRLVERRRLKERCQLHGFRGTCAKKFQKTKRRKEKEIAYMVHGFPIAMQVWTYKALPEVGEHFAQQVGERLPRLLHWSARKQPQHRMYDAFFKNVKIHVYATLRPTDAEAQQPYFSTLVPYDDLPVQVLDDIARTVVTPKFNASDDGNSDDGHAAREDSDEEVVRRRRPEVMRKNVCSIAIVMVRTLRILASLTVIDPAPMRTPVEEIGVPVPHLGHHVHGGPIEPCPDEQDIAIATRNTQDVACIVPCQDDVNLPVATLTEEVQDVGAKEPSNATGDDDEEVDGCDATDGDGVITEVPAPRPVPEARVGVPTTRQRSAWLRRLAIATRTPYTGGGQREPRSNCYELAEEHDDGLVLVFGW</sequence>
<dbReference type="Proteomes" id="UP000594638">
    <property type="component" value="Unassembled WGS sequence"/>
</dbReference>
<feature type="region of interest" description="Disordered" evidence="1">
    <location>
        <begin position="228"/>
        <end position="251"/>
    </location>
</feature>
<dbReference type="Gramene" id="OE9A095721T1">
    <property type="protein sequence ID" value="OE9A095721C1"/>
    <property type="gene ID" value="OE9A095721"/>
</dbReference>
<reference evidence="2 3" key="1">
    <citation type="submission" date="2019-12" db="EMBL/GenBank/DDBJ databases">
        <authorList>
            <person name="Alioto T."/>
            <person name="Alioto T."/>
            <person name="Gomez Garrido J."/>
        </authorList>
    </citation>
    <scope>NUCLEOTIDE SEQUENCE [LARGE SCALE GENOMIC DNA]</scope>
</reference>
<keyword evidence="3" id="KW-1185">Reference proteome</keyword>
<proteinExistence type="predicted"/>